<dbReference type="InterPro" id="IPR023996">
    <property type="entry name" value="TonB-dep_OMP_SusC/RagA"/>
</dbReference>
<sequence>MKKFTKMAYAIFVLLCCNTVLAQELTITGTVTDNRGIPLPGTNISVVNSTKGAQTDFDGFFTIEANKGDQLLFSYVGFLPQTVTVTNETKLEITMQENVEGLDQIVIIGYGTSTKKKIATSIGTIRAEDIEDIKFPSIQSLFTGQVTGVQVAQLSGRVESGFKVRVRGVSTVGASQEPLYVLDGVPLINEDESINNSPINPLIGLNPNDVESIDFLKDAAAAAIYGARGTNGVVIITTKKGTESKPKITLNTSTGLNFTTKKRDFLNAAQYIELYSEAAQNSGVSQAEIEARFDELALGRDWRNGEVDTDWQELAFQESVTTDLNVAASGGTDKAQYYMSTSYNKTGGIILGNGLDRYTLRGKTDVNITEKSKAGFNINLSKVTIDRISNDNSFISPLQSVAQSPLTPALLEDGTANVDGNSTLYQNFLGQEQTGRFVTDIWRTTANIYGDFYINDHLNYVSEAGYDSNRQSAERFSGSLTEFASVGGFGTVSTANTERYILTNYLKYNTTIGSQFDISATLGGSFEETTRASQFTTGQQFPSDDLQTLDNAVIITNGGSNKTKYNFLSYFARSRFDYANKYAMTLSIRRDGSSRFGSNSQFGWFPAASAAWTVSNESFLSNSQFLSSLKLRASWGITGNAEIGNFASQNLYGLTSYDRRIGVSPIQLGDPELKWEKTTQYDFGVDFGLFNNVVTGEIDYYNKTTNDLLFNQPVPGTSGFTSIVRNVGEMENKGIEVRLSTNIISNSDFNWNLTGLFTRNVNTLTNLPSGDIIDGVNILREGESLSSFYLYEYAGVDSDNGDALYYINSVNADGSLNRDTTNDVSQANRIVVGNPFPEFQVSLNSSMKFNNFDFAFILQGEYGASIFDQAGKFTSGNAQFFDNQTVDQLNRWQNPGDITDVPQARLNEENGQADSTRYLQNADFIRLRNVTLGYTIDPTFSSKFYLDKVRFYFSGLNLLTLTDYDGYDPQSTADFNGNSGVRSGVSFYSAPPAKSYTFGVNVEF</sequence>
<keyword evidence="5 9" id="KW-0798">TonB box</keyword>
<dbReference type="Pfam" id="PF07715">
    <property type="entry name" value="Plug"/>
    <property type="match status" value="1"/>
</dbReference>
<evidence type="ECO:0000256" key="3">
    <source>
        <dbReference type="ARBA" id="ARBA00022452"/>
    </source>
</evidence>
<dbReference type="OrthoDB" id="9768177at2"/>
<dbReference type="NCBIfam" id="TIGR04056">
    <property type="entry name" value="OMP_RagA_SusC"/>
    <property type="match status" value="1"/>
</dbReference>
<dbReference type="InterPro" id="IPR012910">
    <property type="entry name" value="Plug_dom"/>
</dbReference>
<dbReference type="SUPFAM" id="SSF56935">
    <property type="entry name" value="Porins"/>
    <property type="match status" value="1"/>
</dbReference>
<dbReference type="Pfam" id="PF00593">
    <property type="entry name" value="TonB_dep_Rec_b-barrel"/>
    <property type="match status" value="1"/>
</dbReference>
<evidence type="ECO:0000256" key="9">
    <source>
        <dbReference type="RuleBase" id="RU003357"/>
    </source>
</evidence>
<evidence type="ECO:0000313" key="13">
    <source>
        <dbReference type="EMBL" id="RZT00202.1"/>
    </source>
</evidence>
<comment type="similarity">
    <text evidence="8 9">Belongs to the TonB-dependent receptor family.</text>
</comment>
<evidence type="ECO:0000259" key="11">
    <source>
        <dbReference type="Pfam" id="PF00593"/>
    </source>
</evidence>
<name>A0A4Q7PHX8_9FLAO</name>
<accession>A0A4Q7PHX8</accession>
<dbReference type="InterPro" id="IPR008969">
    <property type="entry name" value="CarboxyPept-like_regulatory"/>
</dbReference>
<dbReference type="AlphaFoldDB" id="A0A4Q7PHX8"/>
<dbReference type="Gene3D" id="2.170.130.10">
    <property type="entry name" value="TonB-dependent receptor, plug domain"/>
    <property type="match status" value="1"/>
</dbReference>
<dbReference type="PROSITE" id="PS52016">
    <property type="entry name" value="TONB_DEPENDENT_REC_3"/>
    <property type="match status" value="1"/>
</dbReference>
<comment type="caution">
    <text evidence="13">The sequence shown here is derived from an EMBL/GenBank/DDBJ whole genome shotgun (WGS) entry which is preliminary data.</text>
</comment>
<dbReference type="RefSeq" id="WP_130285992.1">
    <property type="nucleotide sequence ID" value="NZ_SGXE01000001.1"/>
</dbReference>
<proteinExistence type="inferred from homology"/>
<dbReference type="Pfam" id="PF13715">
    <property type="entry name" value="CarbopepD_reg_2"/>
    <property type="match status" value="1"/>
</dbReference>
<dbReference type="InterPro" id="IPR037066">
    <property type="entry name" value="Plug_dom_sf"/>
</dbReference>
<protein>
    <submittedName>
        <fullName evidence="13">TonB-linked SusC/RagA family outer membrane protein</fullName>
    </submittedName>
</protein>
<dbReference type="InterPro" id="IPR039426">
    <property type="entry name" value="TonB-dep_rcpt-like"/>
</dbReference>
<dbReference type="SUPFAM" id="SSF49464">
    <property type="entry name" value="Carboxypeptidase regulatory domain-like"/>
    <property type="match status" value="1"/>
</dbReference>
<reference evidence="13 14" key="1">
    <citation type="submission" date="2019-02" db="EMBL/GenBank/DDBJ databases">
        <title>Genomic Encyclopedia of Type Strains, Phase IV (KMG-IV): sequencing the most valuable type-strain genomes for metagenomic binning, comparative biology and taxonomic classification.</title>
        <authorList>
            <person name="Goeker M."/>
        </authorList>
    </citation>
    <scope>NUCLEOTIDE SEQUENCE [LARGE SCALE GENOMIC DNA]</scope>
    <source>
        <strain evidence="13 14">DSM 17196</strain>
    </source>
</reference>
<gene>
    <name evidence="13" type="ORF">EV197_1438</name>
</gene>
<evidence type="ECO:0000256" key="4">
    <source>
        <dbReference type="ARBA" id="ARBA00022692"/>
    </source>
</evidence>
<evidence type="ECO:0000256" key="6">
    <source>
        <dbReference type="ARBA" id="ARBA00023136"/>
    </source>
</evidence>
<feature type="domain" description="TonB-dependent receptor plug" evidence="12">
    <location>
        <begin position="115"/>
        <end position="233"/>
    </location>
</feature>
<dbReference type="Gene3D" id="2.40.170.20">
    <property type="entry name" value="TonB-dependent receptor, beta-barrel domain"/>
    <property type="match status" value="1"/>
</dbReference>
<evidence type="ECO:0000259" key="12">
    <source>
        <dbReference type="Pfam" id="PF07715"/>
    </source>
</evidence>
<dbReference type="InterPro" id="IPR036942">
    <property type="entry name" value="Beta-barrel_TonB_sf"/>
</dbReference>
<evidence type="ECO:0000256" key="7">
    <source>
        <dbReference type="ARBA" id="ARBA00023237"/>
    </source>
</evidence>
<dbReference type="InterPro" id="IPR000531">
    <property type="entry name" value="Beta-barrel_TonB"/>
</dbReference>
<keyword evidence="4 8" id="KW-0812">Transmembrane</keyword>
<evidence type="ECO:0000256" key="5">
    <source>
        <dbReference type="ARBA" id="ARBA00023077"/>
    </source>
</evidence>
<evidence type="ECO:0000256" key="8">
    <source>
        <dbReference type="PROSITE-ProRule" id="PRU01360"/>
    </source>
</evidence>
<dbReference type="EMBL" id="SGXE01000001">
    <property type="protein sequence ID" value="RZT00202.1"/>
    <property type="molecule type" value="Genomic_DNA"/>
</dbReference>
<feature type="domain" description="TonB-dependent receptor-like beta-barrel" evidence="11">
    <location>
        <begin position="415"/>
        <end position="778"/>
    </location>
</feature>
<dbReference type="NCBIfam" id="TIGR04057">
    <property type="entry name" value="SusC_RagA_signa"/>
    <property type="match status" value="1"/>
</dbReference>
<feature type="signal peptide" evidence="10">
    <location>
        <begin position="1"/>
        <end position="22"/>
    </location>
</feature>
<feature type="chain" id="PRO_5020433841" evidence="10">
    <location>
        <begin position="23"/>
        <end position="1004"/>
    </location>
</feature>
<dbReference type="Gene3D" id="2.60.40.1120">
    <property type="entry name" value="Carboxypeptidase-like, regulatory domain"/>
    <property type="match status" value="1"/>
</dbReference>
<keyword evidence="3 8" id="KW-1134">Transmembrane beta strand</keyword>
<keyword evidence="7 8" id="KW-0998">Cell outer membrane</keyword>
<keyword evidence="10" id="KW-0732">Signal</keyword>
<dbReference type="GO" id="GO:0009279">
    <property type="term" value="C:cell outer membrane"/>
    <property type="evidence" value="ECO:0007669"/>
    <property type="project" value="UniProtKB-SubCell"/>
</dbReference>
<evidence type="ECO:0000256" key="10">
    <source>
        <dbReference type="SAM" id="SignalP"/>
    </source>
</evidence>
<keyword evidence="14" id="KW-1185">Reference proteome</keyword>
<keyword evidence="2 8" id="KW-0813">Transport</keyword>
<keyword evidence="6 8" id="KW-0472">Membrane</keyword>
<dbReference type="Proteomes" id="UP000292262">
    <property type="component" value="Unassembled WGS sequence"/>
</dbReference>
<organism evidence="13 14">
    <name type="scientific">Aquimarina brevivitae</name>
    <dbReference type="NCBI Taxonomy" id="323412"/>
    <lineage>
        <taxon>Bacteria</taxon>
        <taxon>Pseudomonadati</taxon>
        <taxon>Bacteroidota</taxon>
        <taxon>Flavobacteriia</taxon>
        <taxon>Flavobacteriales</taxon>
        <taxon>Flavobacteriaceae</taxon>
        <taxon>Aquimarina</taxon>
    </lineage>
</organism>
<evidence type="ECO:0000313" key="14">
    <source>
        <dbReference type="Proteomes" id="UP000292262"/>
    </source>
</evidence>
<dbReference type="InterPro" id="IPR023997">
    <property type="entry name" value="TonB-dep_OMP_SusC/RagA_CS"/>
</dbReference>
<comment type="subcellular location">
    <subcellularLocation>
        <location evidence="1 8">Cell outer membrane</location>
        <topology evidence="1 8">Multi-pass membrane protein</topology>
    </subcellularLocation>
</comment>
<evidence type="ECO:0000256" key="2">
    <source>
        <dbReference type="ARBA" id="ARBA00022448"/>
    </source>
</evidence>
<evidence type="ECO:0000256" key="1">
    <source>
        <dbReference type="ARBA" id="ARBA00004571"/>
    </source>
</evidence>